<dbReference type="AlphaFoldDB" id="A0A833RPK3"/>
<comment type="caution">
    <text evidence="1">The sequence shown here is derived from an EMBL/GenBank/DDBJ whole genome shotgun (WGS) entry which is preliminary data.</text>
</comment>
<evidence type="ECO:0000313" key="2">
    <source>
        <dbReference type="EMBL" id="KAF4140659.1"/>
    </source>
</evidence>
<evidence type="ECO:0000313" key="1">
    <source>
        <dbReference type="EMBL" id="KAF4029817.1"/>
    </source>
</evidence>
<organism evidence="1 3">
    <name type="scientific">Phytophthora infestans</name>
    <name type="common">Potato late blight agent</name>
    <name type="synonym">Botrytis infestans</name>
    <dbReference type="NCBI Taxonomy" id="4787"/>
    <lineage>
        <taxon>Eukaryota</taxon>
        <taxon>Sar</taxon>
        <taxon>Stramenopiles</taxon>
        <taxon>Oomycota</taxon>
        <taxon>Peronosporomycetes</taxon>
        <taxon>Peronosporales</taxon>
        <taxon>Peronosporaceae</taxon>
        <taxon>Phytophthora</taxon>
    </lineage>
</organism>
<sequence length="139" mass="15125">MTLVAQQLHVFNSNCPASRCAAEARNSSGSSHAERHGGYQEILPDEAAVVVPNSTIFRQLQHVDVQQAAIDEAKKDDQHQANAECHFVRVKIRGAPVAMEVNISDIRSALGLPIYYVRSPFKEPTAVSTPAPASDMEDT</sequence>
<protein>
    <submittedName>
        <fullName evidence="1">Uncharacterized protein</fullName>
    </submittedName>
</protein>
<reference evidence="1" key="1">
    <citation type="submission" date="2020-04" db="EMBL/GenBank/DDBJ databases">
        <title>Hybrid Assembly of Korean Phytophthora infestans isolates.</title>
        <authorList>
            <person name="Prokchorchik M."/>
            <person name="Lee Y."/>
            <person name="Seo J."/>
            <person name="Cho J.-H."/>
            <person name="Park Y.-E."/>
            <person name="Jang D.-C."/>
            <person name="Im J.-S."/>
            <person name="Choi J.-G."/>
            <person name="Park H.-J."/>
            <person name="Lee G.-B."/>
            <person name="Lee Y.-G."/>
            <person name="Hong S.-Y."/>
            <person name="Cho K."/>
            <person name="Sohn K.H."/>
        </authorList>
    </citation>
    <scope>NUCLEOTIDE SEQUENCE</scope>
    <source>
        <strain evidence="1">KR_1_A1</strain>
        <strain evidence="2">KR_2_A2</strain>
    </source>
</reference>
<keyword evidence="3" id="KW-1185">Reference proteome</keyword>
<gene>
    <name evidence="1" type="ORF">GN244_ATG18462</name>
    <name evidence="2" type="ORF">GN958_ATG10151</name>
</gene>
<evidence type="ECO:0000313" key="3">
    <source>
        <dbReference type="Proteomes" id="UP000602510"/>
    </source>
</evidence>
<dbReference type="EMBL" id="WSZM01000756">
    <property type="protein sequence ID" value="KAF4029817.1"/>
    <property type="molecule type" value="Genomic_DNA"/>
</dbReference>
<accession>A0A833RPK3</accession>
<dbReference type="Proteomes" id="UP000704712">
    <property type="component" value="Unassembled WGS sequence"/>
</dbReference>
<proteinExistence type="predicted"/>
<name>A0A833RPK3_PHYIN</name>
<dbReference type="Proteomes" id="UP000602510">
    <property type="component" value="Unassembled WGS sequence"/>
</dbReference>
<dbReference type="EMBL" id="JAACNO010001428">
    <property type="protein sequence ID" value="KAF4140659.1"/>
    <property type="molecule type" value="Genomic_DNA"/>
</dbReference>